<keyword evidence="4" id="KW-1185">Reference proteome</keyword>
<evidence type="ECO:0000313" key="4">
    <source>
        <dbReference type="Proteomes" id="UP001301958"/>
    </source>
</evidence>
<feature type="non-terminal residue" evidence="3">
    <location>
        <position position="494"/>
    </location>
</feature>
<dbReference type="Proteomes" id="UP001301958">
    <property type="component" value="Unassembled WGS sequence"/>
</dbReference>
<proteinExistence type="predicted"/>
<dbReference type="InterPro" id="IPR058925">
    <property type="entry name" value="zf-C2H2_AcuF"/>
</dbReference>
<dbReference type="EMBL" id="MU865699">
    <property type="protein sequence ID" value="KAK4220594.1"/>
    <property type="molecule type" value="Genomic_DNA"/>
</dbReference>
<gene>
    <name evidence="3" type="ORF">QBC38DRAFT_378670</name>
</gene>
<comment type="caution">
    <text evidence="3">The sequence shown here is derived from an EMBL/GenBank/DDBJ whole genome shotgun (WGS) entry which is preliminary data.</text>
</comment>
<sequence>MKSSVIERWQQVGGNDDPAAAHLGYTTLFYQAILHLFGKLVLACQKTSPPPLPRTLLDKYAAELHRLYAWGDSFATADGELERNLEKDDKALVRSSVLSSLQQLGQSLRGDLLPLVGPHLSSGTTLLTEALDRVDRLEKAINHVEGRDEETGGLDKESISEEQMPELNGEEILEDIVTYVDCLMDLYDVLSSPTLDWSQNEVPAPPEPEIFAVSPDAITFCRRIRDRYPELPKFLVERLAQFNAARHNHLKLLELGTSRTVVNMEPIPNYATADQTTISEELASDSHLSTIRPTTVTTLTTALTSVFTTSSSPYNDEDAASVTASVTVSTLASYRTTETTRSKGIATVPPLPAEAQAGGAFRCNICHKQVVGLTSQREWKKHVFNDLRPYCCTVQDCNSSGSWAQNTYGSTKAWMRHEMEHFKNGWQSRKCPFCEPQSPPFGQRSFFEHASKHMQGISLAVLPRTYYDDSESDDDADSTILTDNEPLGGASDPP</sequence>
<evidence type="ECO:0000256" key="1">
    <source>
        <dbReference type="SAM" id="MobiDB-lite"/>
    </source>
</evidence>
<feature type="region of interest" description="Disordered" evidence="1">
    <location>
        <begin position="468"/>
        <end position="494"/>
    </location>
</feature>
<reference evidence="3" key="1">
    <citation type="journal article" date="2023" name="Mol. Phylogenet. Evol.">
        <title>Genome-scale phylogeny and comparative genomics of the fungal order Sordariales.</title>
        <authorList>
            <person name="Hensen N."/>
            <person name="Bonometti L."/>
            <person name="Westerberg I."/>
            <person name="Brannstrom I.O."/>
            <person name="Guillou S."/>
            <person name="Cros-Aarteil S."/>
            <person name="Calhoun S."/>
            <person name="Haridas S."/>
            <person name="Kuo A."/>
            <person name="Mondo S."/>
            <person name="Pangilinan J."/>
            <person name="Riley R."/>
            <person name="LaButti K."/>
            <person name="Andreopoulos B."/>
            <person name="Lipzen A."/>
            <person name="Chen C."/>
            <person name="Yan M."/>
            <person name="Daum C."/>
            <person name="Ng V."/>
            <person name="Clum A."/>
            <person name="Steindorff A."/>
            <person name="Ohm R.A."/>
            <person name="Martin F."/>
            <person name="Silar P."/>
            <person name="Natvig D.O."/>
            <person name="Lalanne C."/>
            <person name="Gautier V."/>
            <person name="Ament-Velasquez S.L."/>
            <person name="Kruys A."/>
            <person name="Hutchinson M.I."/>
            <person name="Powell A.J."/>
            <person name="Barry K."/>
            <person name="Miller A.N."/>
            <person name="Grigoriev I.V."/>
            <person name="Debuchy R."/>
            <person name="Gladieux P."/>
            <person name="Hiltunen Thoren M."/>
            <person name="Johannesson H."/>
        </authorList>
    </citation>
    <scope>NUCLEOTIDE SEQUENCE</scope>
    <source>
        <strain evidence="3">CBS 990.96</strain>
    </source>
</reference>
<evidence type="ECO:0000313" key="3">
    <source>
        <dbReference type="EMBL" id="KAK4220594.1"/>
    </source>
</evidence>
<organism evidence="3 4">
    <name type="scientific">Podospora fimiseda</name>
    <dbReference type="NCBI Taxonomy" id="252190"/>
    <lineage>
        <taxon>Eukaryota</taxon>
        <taxon>Fungi</taxon>
        <taxon>Dikarya</taxon>
        <taxon>Ascomycota</taxon>
        <taxon>Pezizomycotina</taxon>
        <taxon>Sordariomycetes</taxon>
        <taxon>Sordariomycetidae</taxon>
        <taxon>Sordariales</taxon>
        <taxon>Podosporaceae</taxon>
        <taxon>Podospora</taxon>
    </lineage>
</organism>
<dbReference type="AlphaFoldDB" id="A0AAN6YJT6"/>
<name>A0AAN6YJT6_9PEZI</name>
<dbReference type="PANTHER" id="PTHR35391:SF7">
    <property type="entry name" value="C2H2-TYPE DOMAIN-CONTAINING PROTEIN"/>
    <property type="match status" value="1"/>
</dbReference>
<feature type="compositionally biased region" description="Acidic residues" evidence="1">
    <location>
        <begin position="468"/>
        <end position="477"/>
    </location>
</feature>
<dbReference type="Pfam" id="PF26082">
    <property type="entry name" value="zf-C2H2_AcuF"/>
    <property type="match status" value="1"/>
</dbReference>
<reference evidence="3" key="2">
    <citation type="submission" date="2023-05" db="EMBL/GenBank/DDBJ databases">
        <authorList>
            <consortium name="Lawrence Berkeley National Laboratory"/>
            <person name="Steindorff A."/>
            <person name="Hensen N."/>
            <person name="Bonometti L."/>
            <person name="Westerberg I."/>
            <person name="Brannstrom I.O."/>
            <person name="Guillou S."/>
            <person name="Cros-Aarteil S."/>
            <person name="Calhoun S."/>
            <person name="Haridas S."/>
            <person name="Kuo A."/>
            <person name="Mondo S."/>
            <person name="Pangilinan J."/>
            <person name="Riley R."/>
            <person name="Labutti K."/>
            <person name="Andreopoulos B."/>
            <person name="Lipzen A."/>
            <person name="Chen C."/>
            <person name="Yanf M."/>
            <person name="Daum C."/>
            <person name="Ng V."/>
            <person name="Clum A."/>
            <person name="Ohm R."/>
            <person name="Martin F."/>
            <person name="Silar P."/>
            <person name="Natvig D."/>
            <person name="Lalanne C."/>
            <person name="Gautier V."/>
            <person name="Ament-Velasquez S.L."/>
            <person name="Kruys A."/>
            <person name="Hutchinson M.I."/>
            <person name="Powell A.J."/>
            <person name="Barry K."/>
            <person name="Miller A.N."/>
            <person name="Grigoriev I.V."/>
            <person name="Debuchy R."/>
            <person name="Gladieux P."/>
            <person name="Thoren M.H."/>
            <person name="Johannesson H."/>
        </authorList>
    </citation>
    <scope>NUCLEOTIDE SEQUENCE</scope>
    <source>
        <strain evidence="3">CBS 990.96</strain>
    </source>
</reference>
<feature type="domain" description="Oxidoreductase acuF-like C2H2 type zinc-finger" evidence="2">
    <location>
        <begin position="358"/>
        <end position="387"/>
    </location>
</feature>
<accession>A0AAN6YJT6</accession>
<dbReference type="PANTHER" id="PTHR35391">
    <property type="entry name" value="C2H2-TYPE DOMAIN-CONTAINING PROTEIN-RELATED"/>
    <property type="match status" value="1"/>
</dbReference>
<evidence type="ECO:0000259" key="2">
    <source>
        <dbReference type="Pfam" id="PF26082"/>
    </source>
</evidence>
<protein>
    <recommendedName>
        <fullName evidence="2">Oxidoreductase acuF-like C2H2 type zinc-finger domain-containing protein</fullName>
    </recommendedName>
</protein>